<comment type="caution">
    <text evidence="2">The sequence shown here is derived from an EMBL/GenBank/DDBJ whole genome shotgun (WGS) entry which is preliminary data.</text>
</comment>
<dbReference type="GO" id="GO:0043565">
    <property type="term" value="F:sequence-specific DNA binding"/>
    <property type="evidence" value="ECO:0007669"/>
    <property type="project" value="TreeGrafter"/>
</dbReference>
<dbReference type="InterPro" id="IPR002686">
    <property type="entry name" value="Transposase_17"/>
</dbReference>
<dbReference type="SUPFAM" id="SSF143422">
    <property type="entry name" value="Transposase IS200-like"/>
    <property type="match status" value="1"/>
</dbReference>
<feature type="domain" description="Transposase IS200-like" evidence="1">
    <location>
        <begin position="18"/>
        <end position="161"/>
    </location>
</feature>
<dbReference type="GO" id="GO:0004803">
    <property type="term" value="F:transposase activity"/>
    <property type="evidence" value="ECO:0007669"/>
    <property type="project" value="InterPro"/>
</dbReference>
<dbReference type="OrthoDB" id="9794403at2"/>
<accession>A0A0P6WW33</accession>
<dbReference type="PANTHER" id="PTHR36966:SF1">
    <property type="entry name" value="REP-ASSOCIATED TYROSINE TRANSPOSASE"/>
    <property type="match status" value="1"/>
</dbReference>
<dbReference type="PATRIC" id="fig|229920.5.peg.31"/>
<organism evidence="2 3">
    <name type="scientific">Leptolinea tardivitalis</name>
    <dbReference type="NCBI Taxonomy" id="229920"/>
    <lineage>
        <taxon>Bacteria</taxon>
        <taxon>Bacillati</taxon>
        <taxon>Chloroflexota</taxon>
        <taxon>Anaerolineae</taxon>
        <taxon>Anaerolineales</taxon>
        <taxon>Anaerolineaceae</taxon>
        <taxon>Leptolinea</taxon>
    </lineage>
</organism>
<evidence type="ECO:0000313" key="2">
    <source>
        <dbReference type="EMBL" id="KPL70197.1"/>
    </source>
</evidence>
<sequence>MIEHPNRKSTRLAGFDYSSAGMYFITLVTHERRHLFGEIITREMILNDFGKLAASEWLLSGQIRQEIELDEWCIMPNHFHGIILLKENKQRGLLSGTCVNGIDRKPKSLGSLVAGFKSSVTHKINERRGTPGIPVWQRNYYDHIIRDEKDLNRIQEYIINNPLKWEIDREYSDR</sequence>
<keyword evidence="3" id="KW-1185">Reference proteome</keyword>
<reference evidence="2 3" key="1">
    <citation type="submission" date="2015-07" db="EMBL/GenBank/DDBJ databases">
        <title>Genome sequence of Leptolinea tardivitalis DSM 16556.</title>
        <authorList>
            <person name="Hemp J."/>
            <person name="Ward L.M."/>
            <person name="Pace L.A."/>
            <person name="Fischer W.W."/>
        </authorList>
    </citation>
    <scope>NUCLEOTIDE SEQUENCE [LARGE SCALE GENOMIC DNA]</scope>
    <source>
        <strain evidence="2 3">YMTK-2</strain>
    </source>
</reference>
<dbReference type="AlphaFoldDB" id="A0A0P6WW33"/>
<dbReference type="Gene3D" id="3.30.70.1290">
    <property type="entry name" value="Transposase IS200-like"/>
    <property type="match status" value="1"/>
</dbReference>
<gene>
    <name evidence="2" type="ORF">ADM99_13460</name>
</gene>
<dbReference type="PANTHER" id="PTHR36966">
    <property type="entry name" value="REP-ASSOCIATED TYROSINE TRANSPOSASE"/>
    <property type="match status" value="1"/>
</dbReference>
<dbReference type="InterPro" id="IPR036515">
    <property type="entry name" value="Transposase_17_sf"/>
</dbReference>
<dbReference type="RefSeq" id="WP_062422047.1">
    <property type="nucleotide sequence ID" value="NZ_BBYA01000010.1"/>
</dbReference>
<dbReference type="SMART" id="SM01321">
    <property type="entry name" value="Y1_Tnp"/>
    <property type="match status" value="1"/>
</dbReference>
<evidence type="ECO:0000259" key="1">
    <source>
        <dbReference type="SMART" id="SM01321"/>
    </source>
</evidence>
<dbReference type="STRING" id="229920.ADM99_13460"/>
<dbReference type="Proteomes" id="UP000050430">
    <property type="component" value="Unassembled WGS sequence"/>
</dbReference>
<dbReference type="GO" id="GO:0006313">
    <property type="term" value="P:DNA transposition"/>
    <property type="evidence" value="ECO:0007669"/>
    <property type="project" value="InterPro"/>
</dbReference>
<protein>
    <recommendedName>
        <fullName evidence="1">Transposase IS200-like domain-containing protein</fullName>
    </recommendedName>
</protein>
<proteinExistence type="predicted"/>
<dbReference type="InterPro" id="IPR052715">
    <property type="entry name" value="RAYT_transposase"/>
</dbReference>
<dbReference type="EMBL" id="LGCK01000014">
    <property type="protein sequence ID" value="KPL70197.1"/>
    <property type="molecule type" value="Genomic_DNA"/>
</dbReference>
<name>A0A0P6WW33_9CHLR</name>
<evidence type="ECO:0000313" key="3">
    <source>
        <dbReference type="Proteomes" id="UP000050430"/>
    </source>
</evidence>